<dbReference type="SMART" id="SM00488">
    <property type="entry name" value="DEXDc2"/>
    <property type="match status" value="1"/>
</dbReference>
<evidence type="ECO:0000256" key="1">
    <source>
        <dbReference type="ARBA" id="ARBA00001966"/>
    </source>
</evidence>
<dbReference type="PROSITE" id="PS51193">
    <property type="entry name" value="HELICASE_ATP_BIND_2"/>
    <property type="match status" value="1"/>
</dbReference>
<feature type="region of interest" description="Disordered" evidence="19">
    <location>
        <begin position="247"/>
        <end position="280"/>
    </location>
</feature>
<keyword evidence="10" id="KW-0067">ATP-binding</keyword>
<dbReference type="GO" id="GO:0016818">
    <property type="term" value="F:hydrolase activity, acting on acid anhydrides, in phosphorus-containing anhydrides"/>
    <property type="evidence" value="ECO:0007669"/>
    <property type="project" value="InterPro"/>
</dbReference>
<feature type="domain" description="Helicase ATP-binding" evidence="20">
    <location>
        <begin position="7"/>
        <end position="403"/>
    </location>
</feature>
<dbReference type="EMBL" id="BNJQ01000017">
    <property type="protein sequence ID" value="GHP07544.1"/>
    <property type="molecule type" value="Genomic_DNA"/>
</dbReference>
<dbReference type="GO" id="GO:0043139">
    <property type="term" value="F:5'-3' DNA helicase activity"/>
    <property type="evidence" value="ECO:0007669"/>
    <property type="project" value="UniProtKB-EC"/>
</dbReference>
<organism evidence="21 22">
    <name type="scientific">Pycnococcus provasolii</name>
    <dbReference type="NCBI Taxonomy" id="41880"/>
    <lineage>
        <taxon>Eukaryota</taxon>
        <taxon>Viridiplantae</taxon>
        <taxon>Chlorophyta</taxon>
        <taxon>Pseudoscourfieldiophyceae</taxon>
        <taxon>Pseudoscourfieldiales</taxon>
        <taxon>Pycnococcaceae</taxon>
        <taxon>Pycnococcus</taxon>
    </lineage>
</organism>
<evidence type="ECO:0000256" key="12">
    <source>
        <dbReference type="ARBA" id="ARBA00023014"/>
    </source>
</evidence>
<keyword evidence="16" id="KW-0539">Nucleus</keyword>
<evidence type="ECO:0000256" key="18">
    <source>
        <dbReference type="ARBA" id="ARBA00048954"/>
    </source>
</evidence>
<dbReference type="Proteomes" id="UP000660262">
    <property type="component" value="Unassembled WGS sequence"/>
</dbReference>
<evidence type="ECO:0000256" key="16">
    <source>
        <dbReference type="ARBA" id="ARBA00023242"/>
    </source>
</evidence>
<keyword evidence="4" id="KW-0004">4Fe-4S</keyword>
<evidence type="ECO:0000256" key="14">
    <source>
        <dbReference type="ARBA" id="ARBA00023204"/>
    </source>
</evidence>
<evidence type="ECO:0000256" key="4">
    <source>
        <dbReference type="ARBA" id="ARBA00022485"/>
    </source>
</evidence>
<keyword evidence="13" id="KW-0238">DNA-binding</keyword>
<dbReference type="InterPro" id="IPR006554">
    <property type="entry name" value="Helicase-like_DEXD_c2"/>
</dbReference>
<feature type="compositionally biased region" description="Low complexity" evidence="19">
    <location>
        <begin position="247"/>
        <end position="273"/>
    </location>
</feature>
<dbReference type="Pfam" id="PF06777">
    <property type="entry name" value="HBB"/>
    <property type="match status" value="1"/>
</dbReference>
<gene>
    <name evidence="21" type="ORF">PPROV_000628600</name>
</gene>
<dbReference type="InterPro" id="IPR006555">
    <property type="entry name" value="ATP-dep_Helicase_C"/>
</dbReference>
<dbReference type="Pfam" id="PF04851">
    <property type="entry name" value="ResIII"/>
    <property type="match status" value="1"/>
</dbReference>
<dbReference type="FunFam" id="3.40.50.300:FF:000135">
    <property type="entry name" value="DNA repair helicase RAD3, putative"/>
    <property type="match status" value="1"/>
</dbReference>
<dbReference type="PANTHER" id="PTHR11472">
    <property type="entry name" value="DNA REPAIR DEAD HELICASE RAD3/XP-D SUBFAMILY MEMBER"/>
    <property type="match status" value="1"/>
</dbReference>
<keyword evidence="14" id="KW-0234">DNA repair</keyword>
<dbReference type="GO" id="GO:0046872">
    <property type="term" value="F:metal ion binding"/>
    <property type="evidence" value="ECO:0007669"/>
    <property type="project" value="UniProtKB-KW"/>
</dbReference>
<comment type="catalytic activity">
    <reaction evidence="18">
        <text>ATP + H2O = ADP + phosphate + H(+)</text>
        <dbReference type="Rhea" id="RHEA:13065"/>
        <dbReference type="ChEBI" id="CHEBI:15377"/>
        <dbReference type="ChEBI" id="CHEBI:15378"/>
        <dbReference type="ChEBI" id="CHEBI:30616"/>
        <dbReference type="ChEBI" id="CHEBI:43474"/>
        <dbReference type="ChEBI" id="CHEBI:456216"/>
        <dbReference type="EC" id="5.6.2.3"/>
    </reaction>
</comment>
<name>A0A830HK77_9CHLO</name>
<dbReference type="GO" id="GO:0005524">
    <property type="term" value="F:ATP binding"/>
    <property type="evidence" value="ECO:0007669"/>
    <property type="project" value="UniProtKB-KW"/>
</dbReference>
<evidence type="ECO:0000256" key="2">
    <source>
        <dbReference type="ARBA" id="ARBA00004123"/>
    </source>
</evidence>
<dbReference type="InterPro" id="IPR014013">
    <property type="entry name" value="Helic_SF1/SF2_ATP-bd_DinG/Rad3"/>
</dbReference>
<evidence type="ECO:0000256" key="11">
    <source>
        <dbReference type="ARBA" id="ARBA00023004"/>
    </source>
</evidence>
<evidence type="ECO:0000256" key="7">
    <source>
        <dbReference type="ARBA" id="ARBA00022763"/>
    </source>
</evidence>
<keyword evidence="9" id="KW-0347">Helicase</keyword>
<dbReference type="GO" id="GO:0006366">
    <property type="term" value="P:transcription by RNA polymerase II"/>
    <property type="evidence" value="ECO:0007669"/>
    <property type="project" value="TreeGrafter"/>
</dbReference>
<dbReference type="EC" id="5.6.2.3" evidence="17"/>
<keyword evidence="15" id="KW-0413">Isomerase</keyword>
<keyword evidence="5" id="KW-0479">Metal-binding</keyword>
<evidence type="ECO:0000256" key="15">
    <source>
        <dbReference type="ARBA" id="ARBA00023235"/>
    </source>
</evidence>
<keyword evidence="11" id="KW-0408">Iron</keyword>
<dbReference type="AlphaFoldDB" id="A0A830HK77"/>
<comment type="similarity">
    <text evidence="3">Belongs to the helicase family. RAD3/XPD subfamily.</text>
</comment>
<evidence type="ECO:0000256" key="9">
    <source>
        <dbReference type="ARBA" id="ARBA00022806"/>
    </source>
</evidence>
<dbReference type="GO" id="GO:0003684">
    <property type="term" value="F:damaged DNA binding"/>
    <property type="evidence" value="ECO:0007669"/>
    <property type="project" value="TreeGrafter"/>
</dbReference>
<dbReference type="Pfam" id="PF06733">
    <property type="entry name" value="DEAD_2"/>
    <property type="match status" value="2"/>
</dbReference>
<dbReference type="InterPro" id="IPR013020">
    <property type="entry name" value="Rad3/Chl1-like"/>
</dbReference>
<dbReference type="SUPFAM" id="SSF52540">
    <property type="entry name" value="P-loop containing nucleoside triphosphate hydrolases"/>
    <property type="match status" value="2"/>
</dbReference>
<sequence length="910" mass="99680">MRFVLDGLTVFFPYDYLYPEQYEYMKELKRALDAKGHAALEMPTGTGKTITLLSLITSYQLAHPDVGKLIYATRTVPEMEKVLAELKGLQKYREKCLREDSAAGDEASAVAASSGEYERGSILALGLSSRKNMCIHPAAIEGADRESVDSMCRKMTASWVRSEAVDAAHGTAAAAPMATDDAELQQVRDAAAAAAPVAEPNERAAEQPPPVPDIEDFNVGNAPPGTARLCSFYERLENDYARPVIATADNGSNGTAAAGATTTTTANDDGSGNPTPQQVPKLAASSLLPPGVYTLEDLREYGKKKGLCPYFLARRAMTYANVVVYNYQYLIDPKVSAMVSRELERECVVVFDEAHNIDNVCIEALSVNLRSHTLDVAGRNLVKLGERVEKAKQTDASRLQEEYSRLVSGLVNSGTLGGDGAGTGAGAGGGDGGAGGFLAAGTELELLQSPVLPADVLSEAIPGNIRRAEHFLAFLRRLLEYLKTRLNGAKTVESESTVTFLESLHKASGIDSKSLRFCYDRLSSLMRTLEITEMDEFYGVQLIADLATLVGTYKVGFAVIIEPFDARLPAVPDPILQLCCLDASLAIHPVLERFRSVIITSGTLSPLDLYPKLLRFRPVALRALPMTLTRECLRPVVVTRGADLTTLSTRFEDRGDDNVATNYGKLLVALAKTVPDGLVCFFVSYSYMDRIVSLWDREGVLQQLSQHKLVFVETTDVVETTLALDNYRRACDCGRGAVFLSIARGKVSEGIDFDRHYGRCVVMMGVPYQYTLSRVLRARLEYLRETFAIREDDYLSFDALRQAAQCVGRVIRSKNDYGLMVFADCRYNRSDKRNKLPGWISSQLRDAHLNLSVDMCSHVAREYMKKLATVPLDEMEMRKHLLSESALAQRGRLASSSSGKEDDGTAVVLP</sequence>
<dbReference type="GO" id="GO:0005634">
    <property type="term" value="C:nucleus"/>
    <property type="evidence" value="ECO:0007669"/>
    <property type="project" value="UniProtKB-SubCell"/>
</dbReference>
<comment type="caution">
    <text evidence="21">The sequence shown here is derived from an EMBL/GenBank/DDBJ whole genome shotgun (WGS) entry which is preliminary data.</text>
</comment>
<evidence type="ECO:0000256" key="17">
    <source>
        <dbReference type="ARBA" id="ARBA00044969"/>
    </source>
</evidence>
<dbReference type="InterPro" id="IPR045028">
    <property type="entry name" value="DinG/Rad3-like"/>
</dbReference>
<dbReference type="GO" id="GO:0051539">
    <property type="term" value="F:4 iron, 4 sulfur cluster binding"/>
    <property type="evidence" value="ECO:0007669"/>
    <property type="project" value="UniProtKB-KW"/>
</dbReference>
<dbReference type="InterPro" id="IPR006935">
    <property type="entry name" value="Helicase/UvrB_N"/>
</dbReference>
<keyword evidence="8" id="KW-0378">Hydrolase</keyword>
<dbReference type="InterPro" id="IPR010614">
    <property type="entry name" value="RAD3-like_helicase_DEAD"/>
</dbReference>
<comment type="cofactor">
    <cofactor evidence="1">
        <name>[4Fe-4S] cluster</name>
        <dbReference type="ChEBI" id="CHEBI:49883"/>
    </cofactor>
</comment>
<evidence type="ECO:0000256" key="19">
    <source>
        <dbReference type="SAM" id="MobiDB-lite"/>
    </source>
</evidence>
<evidence type="ECO:0000256" key="6">
    <source>
        <dbReference type="ARBA" id="ARBA00022741"/>
    </source>
</evidence>
<evidence type="ECO:0000256" key="5">
    <source>
        <dbReference type="ARBA" id="ARBA00022723"/>
    </source>
</evidence>
<accession>A0A830HK77</accession>
<evidence type="ECO:0000256" key="10">
    <source>
        <dbReference type="ARBA" id="ARBA00022840"/>
    </source>
</evidence>
<keyword evidence="12" id="KW-0411">Iron-sulfur</keyword>
<dbReference type="SMART" id="SM00491">
    <property type="entry name" value="HELICc2"/>
    <property type="match status" value="1"/>
</dbReference>
<dbReference type="GO" id="GO:0045951">
    <property type="term" value="P:positive regulation of mitotic recombination"/>
    <property type="evidence" value="ECO:0007669"/>
    <property type="project" value="TreeGrafter"/>
</dbReference>
<dbReference type="InterPro" id="IPR010643">
    <property type="entry name" value="HBB"/>
</dbReference>
<dbReference type="OrthoDB" id="272481at2759"/>
<protein>
    <recommendedName>
        <fullName evidence="17">DNA 5'-3' helicase</fullName>
        <ecNumber evidence="17">5.6.2.3</ecNumber>
    </recommendedName>
</protein>
<keyword evidence="6" id="KW-0547">Nucleotide-binding</keyword>
<dbReference type="Gene3D" id="3.40.50.300">
    <property type="entry name" value="P-loop containing nucleotide triphosphate hydrolases"/>
    <property type="match status" value="2"/>
</dbReference>
<evidence type="ECO:0000313" key="21">
    <source>
        <dbReference type="EMBL" id="GHP07544.1"/>
    </source>
</evidence>
<reference evidence="21" key="1">
    <citation type="submission" date="2020-10" db="EMBL/GenBank/DDBJ databases">
        <title>Unveiling of a novel bifunctional photoreceptor, Dualchrome1, isolated from a cosmopolitan green alga.</title>
        <authorList>
            <person name="Suzuki S."/>
            <person name="Kawachi M."/>
        </authorList>
    </citation>
    <scope>NUCLEOTIDE SEQUENCE</scope>
    <source>
        <strain evidence="21">NIES 2893</strain>
    </source>
</reference>
<dbReference type="Pfam" id="PF13307">
    <property type="entry name" value="Helicase_C_2"/>
    <property type="match status" value="1"/>
</dbReference>
<dbReference type="FunFam" id="3.40.50.300:FF:000128">
    <property type="entry name" value="Putative DNA repair helicase RAD3"/>
    <property type="match status" value="1"/>
</dbReference>
<keyword evidence="7" id="KW-0227">DNA damage</keyword>
<evidence type="ECO:0000313" key="22">
    <source>
        <dbReference type="Proteomes" id="UP000660262"/>
    </source>
</evidence>
<keyword evidence="22" id="KW-1185">Reference proteome</keyword>
<dbReference type="PANTHER" id="PTHR11472:SF1">
    <property type="entry name" value="GENERAL TRANSCRIPTION AND DNA REPAIR FACTOR IIH HELICASE SUBUNIT XPD"/>
    <property type="match status" value="1"/>
</dbReference>
<dbReference type="InterPro" id="IPR027417">
    <property type="entry name" value="P-loop_NTPase"/>
</dbReference>
<dbReference type="GO" id="GO:0006281">
    <property type="term" value="P:DNA repair"/>
    <property type="evidence" value="ECO:0007669"/>
    <property type="project" value="UniProtKB-KW"/>
</dbReference>
<dbReference type="CDD" id="cd18788">
    <property type="entry name" value="SF2_C_XPD"/>
    <property type="match status" value="1"/>
</dbReference>
<feature type="region of interest" description="Disordered" evidence="19">
    <location>
        <begin position="191"/>
        <end position="211"/>
    </location>
</feature>
<evidence type="ECO:0000256" key="8">
    <source>
        <dbReference type="ARBA" id="ARBA00022801"/>
    </source>
</evidence>
<evidence type="ECO:0000256" key="13">
    <source>
        <dbReference type="ARBA" id="ARBA00023125"/>
    </source>
</evidence>
<evidence type="ECO:0000259" key="20">
    <source>
        <dbReference type="PROSITE" id="PS51193"/>
    </source>
</evidence>
<comment type="subcellular location">
    <subcellularLocation>
        <location evidence="2">Nucleus</location>
    </subcellularLocation>
</comment>
<proteinExistence type="inferred from homology"/>
<evidence type="ECO:0000256" key="3">
    <source>
        <dbReference type="ARBA" id="ARBA00009146"/>
    </source>
</evidence>
<dbReference type="NCBIfam" id="TIGR00604">
    <property type="entry name" value="rad3"/>
    <property type="match status" value="1"/>
</dbReference>